<keyword evidence="2" id="KW-1185">Reference proteome</keyword>
<gene>
    <name evidence="1" type="ORF">PM2_143</name>
</gene>
<name>A0A0A0Q2F5_9CAUD</name>
<dbReference type="OrthoDB" id="27291at10239"/>
<sequence length="72" mass="7975">MGSNELQQAAVELAKLFNKVKTMAADEDFGFNFHSDGSIEFDDWMNSSCYGEDPGRTFNVEPDGSIWQASSC</sequence>
<evidence type="ECO:0000313" key="1">
    <source>
        <dbReference type="EMBL" id="AHY25105.1"/>
    </source>
</evidence>
<organism evidence="1 2">
    <name type="scientific">Pectobacterium bacteriophage PM2</name>
    <dbReference type="NCBI Taxonomy" id="1429794"/>
    <lineage>
        <taxon>Viruses</taxon>
        <taxon>Duplodnaviria</taxon>
        <taxon>Heunggongvirae</taxon>
        <taxon>Uroviricota</taxon>
        <taxon>Caudoviricetes</taxon>
        <taxon>Pantevenvirales</taxon>
        <taxon>Straboviridae</taxon>
        <taxon>Tevenvirinae</taxon>
        <taxon>Mosugukvirus</taxon>
        <taxon>Mosugukvirus pm2</taxon>
    </lineage>
</organism>
<dbReference type="Proteomes" id="UP000030739">
    <property type="component" value="Segment"/>
</dbReference>
<dbReference type="RefSeq" id="YP_009211564.1">
    <property type="nucleotide sequence ID" value="NC_028940.1"/>
</dbReference>
<dbReference type="GeneID" id="26638036"/>
<accession>A0A0A0Q2F5</accession>
<dbReference type="EMBL" id="KF835987">
    <property type="protein sequence ID" value="AHY25105.1"/>
    <property type="molecule type" value="Genomic_DNA"/>
</dbReference>
<reference evidence="1 2" key="1">
    <citation type="journal article" date="2015" name="Plant Pathol. J.">
        <title>Isolation and Genomic Characterization of the T4-Like Bacteriophage PM2 Infecting Pectobacterium carotovorum subsp. carotovorum.</title>
        <authorList>
            <person name="Lim J.A."/>
            <person name="Lee D.H."/>
            <person name="Heu S."/>
        </authorList>
    </citation>
    <scope>NUCLEOTIDE SEQUENCE [LARGE SCALE GENOMIC DNA]</scope>
</reference>
<dbReference type="KEGG" id="vg:26638036"/>
<protein>
    <submittedName>
        <fullName evidence="1">Uncharacterized protein</fullName>
    </submittedName>
</protein>
<evidence type="ECO:0000313" key="2">
    <source>
        <dbReference type="Proteomes" id="UP000030739"/>
    </source>
</evidence>
<proteinExistence type="predicted"/>